<evidence type="ECO:0000256" key="3">
    <source>
        <dbReference type="RuleBase" id="RU003456"/>
    </source>
</evidence>
<protein>
    <recommendedName>
        <fullName evidence="4">NADH-quinone oxidoreductase</fullName>
        <ecNumber evidence="4">7.1.1.-</ecNumber>
    </recommendedName>
</protein>
<organism evidence="7">
    <name type="scientific">Geoalkalibacter ferrihydriticus</name>
    <dbReference type="NCBI Taxonomy" id="392333"/>
    <lineage>
        <taxon>Bacteria</taxon>
        <taxon>Pseudomonadati</taxon>
        <taxon>Thermodesulfobacteriota</taxon>
        <taxon>Desulfuromonadia</taxon>
        <taxon>Desulfuromonadales</taxon>
        <taxon>Geoalkalibacteraceae</taxon>
        <taxon>Geoalkalibacter</taxon>
    </lineage>
</organism>
<comment type="catalytic activity">
    <reaction evidence="4">
        <text>a quinone + NADH + 5 H(+)(in) = a quinol + NAD(+) + 4 H(+)(out)</text>
        <dbReference type="Rhea" id="RHEA:57888"/>
        <dbReference type="ChEBI" id="CHEBI:15378"/>
        <dbReference type="ChEBI" id="CHEBI:24646"/>
        <dbReference type="ChEBI" id="CHEBI:57540"/>
        <dbReference type="ChEBI" id="CHEBI:57945"/>
        <dbReference type="ChEBI" id="CHEBI:132124"/>
    </reaction>
</comment>
<keyword evidence="2 3" id="KW-0813">Transport</keyword>
<accession>A0A1G9TBZ3</accession>
<dbReference type="GO" id="GO:0008137">
    <property type="term" value="F:NADH dehydrogenase (ubiquinone) activity"/>
    <property type="evidence" value="ECO:0007669"/>
    <property type="project" value="InterPro"/>
</dbReference>
<dbReference type="RefSeq" id="WP_052446376.1">
    <property type="nucleotide sequence ID" value="NZ_FNGU01000006.1"/>
</dbReference>
<dbReference type="GO" id="GO:0016651">
    <property type="term" value="F:oxidoreductase activity, acting on NAD(P)H"/>
    <property type="evidence" value="ECO:0007669"/>
    <property type="project" value="InterPro"/>
</dbReference>
<dbReference type="EMBL" id="FNGU01000006">
    <property type="protein sequence ID" value="SDM45211.1"/>
    <property type="molecule type" value="Genomic_DNA"/>
</dbReference>
<dbReference type="EC" id="7.1.1.-" evidence="4"/>
<dbReference type="PANTHER" id="PTHR10884">
    <property type="entry name" value="NADH DEHYDROGENASE UBIQUINONE IRON-SULFUR PROTEIN 3"/>
    <property type="match status" value="1"/>
</dbReference>
<gene>
    <name evidence="7" type="ORF">SAMN05660860_02555</name>
</gene>
<dbReference type="PROSITE" id="PS00542">
    <property type="entry name" value="COMPLEX1_30K"/>
    <property type="match status" value="1"/>
</dbReference>
<dbReference type="Proteomes" id="UP000182146">
    <property type="component" value="Unassembled WGS sequence"/>
</dbReference>
<dbReference type="InterPro" id="IPR001268">
    <property type="entry name" value="NADH_UbQ_OxRdtase_30kDa_su"/>
</dbReference>
<feature type="domain" description="NADH:ubiquinone oxidoreductase 30kDa subunit" evidence="6">
    <location>
        <begin position="34"/>
        <end position="141"/>
    </location>
</feature>
<evidence type="ECO:0000256" key="1">
    <source>
        <dbReference type="ARBA" id="ARBA00007569"/>
    </source>
</evidence>
<evidence type="ECO:0000256" key="2">
    <source>
        <dbReference type="ARBA" id="ARBA00022448"/>
    </source>
</evidence>
<evidence type="ECO:0000259" key="6">
    <source>
        <dbReference type="Pfam" id="PF00329"/>
    </source>
</evidence>
<comment type="function">
    <text evidence="4">NDH-1 shuttles electrons from NADH, via FMN and iron-sulfur (Fe-S) centers, to quinones in the respiratory chain.</text>
</comment>
<keyword evidence="3" id="KW-0520">NAD</keyword>
<dbReference type="OrthoDB" id="9803286at2"/>
<dbReference type="InterPro" id="IPR037232">
    <property type="entry name" value="NADH_quin_OxRdtase_su_C/D-like"/>
</dbReference>
<dbReference type="SUPFAM" id="SSF143243">
    <property type="entry name" value="Nqo5-like"/>
    <property type="match status" value="1"/>
</dbReference>
<evidence type="ECO:0000256" key="4">
    <source>
        <dbReference type="RuleBase" id="RU003582"/>
    </source>
</evidence>
<proteinExistence type="inferred from homology"/>
<dbReference type="STRING" id="392333.SAMN05660860_02555"/>
<dbReference type="Pfam" id="PF00329">
    <property type="entry name" value="Complex1_30kDa"/>
    <property type="match status" value="1"/>
</dbReference>
<evidence type="ECO:0000256" key="5">
    <source>
        <dbReference type="SAM" id="MobiDB-lite"/>
    </source>
</evidence>
<comment type="similarity">
    <text evidence="1 3">Belongs to the complex I 30 kDa subunit family.</text>
</comment>
<dbReference type="Gene3D" id="3.30.460.80">
    <property type="entry name" value="NADH:ubiquinone oxidoreductase, 30kDa subunit"/>
    <property type="match status" value="1"/>
</dbReference>
<evidence type="ECO:0000313" key="7">
    <source>
        <dbReference type="EMBL" id="SDM45211.1"/>
    </source>
</evidence>
<sequence length="172" mass="19404">MESRDSVIAELEKVPARVQEVDYRQRGYHLEVLLESEHLRAFAQALRTGDFYLSFVSGLHVRPAIEVSYQFANYSFPCRLLARVAVDEDNSLPTISDIFQGADWHERETKDFFGVVFRGHPNLKPLLLAEDMEDLKPLLKKDEKLKDRAAVTRAEQSGDEQSPAPGGGEEGA</sequence>
<dbReference type="PANTHER" id="PTHR10884:SF14">
    <property type="entry name" value="NADH DEHYDROGENASE [UBIQUINONE] IRON-SULFUR PROTEIN 3, MITOCHONDRIAL"/>
    <property type="match status" value="1"/>
</dbReference>
<dbReference type="InterPro" id="IPR020396">
    <property type="entry name" value="NADH_UbQ_OxRdtase_CS"/>
</dbReference>
<dbReference type="AlphaFoldDB" id="A0A1G9TBZ3"/>
<feature type="region of interest" description="Disordered" evidence="5">
    <location>
        <begin position="146"/>
        <end position="172"/>
    </location>
</feature>
<keyword evidence="3" id="KW-1278">Translocase</keyword>
<name>A0A1G9TBZ3_9BACT</name>
<keyword evidence="4" id="KW-0874">Quinone</keyword>
<dbReference type="GO" id="GO:0048038">
    <property type="term" value="F:quinone binding"/>
    <property type="evidence" value="ECO:0007669"/>
    <property type="project" value="UniProtKB-KW"/>
</dbReference>
<reference evidence="7" key="1">
    <citation type="submission" date="2016-10" db="EMBL/GenBank/DDBJ databases">
        <authorList>
            <person name="de Groot N.N."/>
        </authorList>
    </citation>
    <scope>NUCLEOTIDE SEQUENCE [LARGE SCALE GENOMIC DNA]</scope>
    <source>
        <strain evidence="7">DSM 17813</strain>
    </source>
</reference>